<dbReference type="Proteomes" id="UP000199377">
    <property type="component" value="Unassembled WGS sequence"/>
</dbReference>
<dbReference type="InterPro" id="IPR026040">
    <property type="entry name" value="HyI-like"/>
</dbReference>
<sequence>MKIAANLGHLWKDLPLDQAIRAAAAAGFEAVETQYPYAHDRAAAVQALADAGIPMLGVNVPPSATGEPGMAAVPGREAEAREGILRAIDWAQALGARHIHVMSGRASGEAAGATFRETLRWACERAAEAKLTLVLEPLNDRDQPGYFLSTLAQAAAIIESVGRPELGLMFDLYHVQVQEGDVLRRFERHLPLIRHVQFAGAPRRSPPDTGELALERVLPMLRDLGWDGWMAAEYGSPGPTDDFLGWLPLYKSL</sequence>
<evidence type="ECO:0000313" key="5">
    <source>
        <dbReference type="EMBL" id="SFI21376.1"/>
    </source>
</evidence>
<dbReference type="GO" id="GO:0008903">
    <property type="term" value="F:hydroxypyruvate isomerase activity"/>
    <property type="evidence" value="ECO:0007669"/>
    <property type="project" value="TreeGrafter"/>
</dbReference>
<name>A0A1I3GD22_9RHOB</name>
<dbReference type="RefSeq" id="WP_092859949.1">
    <property type="nucleotide sequence ID" value="NZ_FOQH01000005.1"/>
</dbReference>
<protein>
    <submittedName>
        <fullName evidence="5">Hydroxypyruvate isomerase</fullName>
    </submittedName>
</protein>
<dbReference type="InterPro" id="IPR050417">
    <property type="entry name" value="Sugar_Epim/Isomerase"/>
</dbReference>
<dbReference type="STRING" id="1114924.SAMN05216258_10599"/>
<reference evidence="5 6" key="1">
    <citation type="submission" date="2016-10" db="EMBL/GenBank/DDBJ databases">
        <authorList>
            <person name="de Groot N.N."/>
        </authorList>
    </citation>
    <scope>NUCLEOTIDE SEQUENCE [LARGE SCALE GENOMIC DNA]</scope>
    <source>
        <strain evidence="5 6">CGMCC 1.11030</strain>
    </source>
</reference>
<evidence type="ECO:0000259" key="4">
    <source>
        <dbReference type="Pfam" id="PF01261"/>
    </source>
</evidence>
<evidence type="ECO:0000256" key="2">
    <source>
        <dbReference type="PIRNR" id="PIRNR006241"/>
    </source>
</evidence>
<evidence type="ECO:0000256" key="3">
    <source>
        <dbReference type="PIRSR" id="PIRSR006241-50"/>
    </source>
</evidence>
<keyword evidence="5" id="KW-0670">Pyruvate</keyword>
<evidence type="ECO:0000256" key="1">
    <source>
        <dbReference type="ARBA" id="ARBA00023235"/>
    </source>
</evidence>
<proteinExistence type="inferred from homology"/>
<comment type="similarity">
    <text evidence="2">Belongs to the hyi family.</text>
</comment>
<feature type="domain" description="Xylose isomerase-like TIM barrel" evidence="4">
    <location>
        <begin position="20"/>
        <end position="237"/>
    </location>
</feature>
<organism evidence="5 6">
    <name type="scientific">Albimonas pacifica</name>
    <dbReference type="NCBI Taxonomy" id="1114924"/>
    <lineage>
        <taxon>Bacteria</taxon>
        <taxon>Pseudomonadati</taxon>
        <taxon>Pseudomonadota</taxon>
        <taxon>Alphaproteobacteria</taxon>
        <taxon>Rhodobacterales</taxon>
        <taxon>Paracoccaceae</taxon>
        <taxon>Albimonas</taxon>
    </lineage>
</organism>
<dbReference type="GO" id="GO:0046487">
    <property type="term" value="P:glyoxylate metabolic process"/>
    <property type="evidence" value="ECO:0007669"/>
    <property type="project" value="TreeGrafter"/>
</dbReference>
<dbReference type="PIRSF" id="PIRSF006241">
    <property type="entry name" value="HyI"/>
    <property type="match status" value="1"/>
</dbReference>
<evidence type="ECO:0000313" key="6">
    <source>
        <dbReference type="Proteomes" id="UP000199377"/>
    </source>
</evidence>
<keyword evidence="1 2" id="KW-0413">Isomerase</keyword>
<dbReference type="AlphaFoldDB" id="A0A1I3GD22"/>
<dbReference type="PANTHER" id="PTHR43489:SF6">
    <property type="entry name" value="HYDROXYPYRUVATE ISOMERASE-RELATED"/>
    <property type="match status" value="1"/>
</dbReference>
<dbReference type="OrthoDB" id="9786584at2"/>
<feature type="active site" description="Proton donor/acceptor" evidence="3">
    <location>
        <position position="233"/>
    </location>
</feature>
<dbReference type="Gene3D" id="3.20.20.150">
    <property type="entry name" value="Divalent-metal-dependent TIM barrel enzymes"/>
    <property type="match status" value="1"/>
</dbReference>
<accession>A0A1I3GD22</accession>
<dbReference type="SUPFAM" id="SSF51658">
    <property type="entry name" value="Xylose isomerase-like"/>
    <property type="match status" value="1"/>
</dbReference>
<dbReference type="PANTHER" id="PTHR43489">
    <property type="entry name" value="ISOMERASE"/>
    <property type="match status" value="1"/>
</dbReference>
<feature type="active site" description="Proton donor/acceptor" evidence="3">
    <location>
        <position position="136"/>
    </location>
</feature>
<dbReference type="InterPro" id="IPR036237">
    <property type="entry name" value="Xyl_isomerase-like_sf"/>
</dbReference>
<keyword evidence="6" id="KW-1185">Reference proteome</keyword>
<dbReference type="Pfam" id="PF01261">
    <property type="entry name" value="AP_endonuc_2"/>
    <property type="match status" value="1"/>
</dbReference>
<dbReference type="InterPro" id="IPR013022">
    <property type="entry name" value="Xyl_isomerase-like_TIM-brl"/>
</dbReference>
<gene>
    <name evidence="5" type="ORF">SAMN05216258_10599</name>
</gene>
<dbReference type="EMBL" id="FOQH01000005">
    <property type="protein sequence ID" value="SFI21376.1"/>
    <property type="molecule type" value="Genomic_DNA"/>
</dbReference>